<keyword evidence="1" id="KW-0812">Transmembrane</keyword>
<dbReference type="OrthoDB" id="9806195at2"/>
<sequence>MARLRIMQRFAKWHIWLGWLVGVPVLMWTLTGLVMTLKPIEEVRGEHLRAEAPVIETTELVFPTEKIGPAASVELIAQVDGPAWIVTEPDGGRFRYSARDGSLIPPLIEDEARRIADAAYAGDGTLESVTYFPEDISPTDLRAPFAAWQAHYSDGTNLYMRAATGEVVAVRSSWWRVFDLMWGLHIMDLETREDTSHPILILFAALGVIGSLLGCILMFRRRKARVKVKA</sequence>
<evidence type="ECO:0008006" key="4">
    <source>
        <dbReference type="Google" id="ProtNLM"/>
    </source>
</evidence>
<dbReference type="PANTHER" id="PTHR34219:SF3">
    <property type="entry name" value="BLL7967 PROTEIN"/>
    <property type="match status" value="1"/>
</dbReference>
<dbReference type="Pfam" id="PF03929">
    <property type="entry name" value="PepSY_TM"/>
    <property type="match status" value="1"/>
</dbReference>
<dbReference type="EMBL" id="SSHH01000002">
    <property type="protein sequence ID" value="TIX50411.1"/>
    <property type="molecule type" value="Genomic_DNA"/>
</dbReference>
<gene>
    <name evidence="2" type="ORF">E5222_09050</name>
</gene>
<reference evidence="2 3" key="1">
    <citation type="submission" date="2019-04" db="EMBL/GenBank/DDBJ databases">
        <title>Altererythrobacter aquimixticola sp. nov., isolated from sediment of junction between the ocean and a freshwater spring.</title>
        <authorList>
            <person name="Yoon J.-H."/>
        </authorList>
    </citation>
    <scope>NUCLEOTIDE SEQUENCE [LARGE SCALE GENOMIC DNA]</scope>
    <source>
        <strain evidence="2 3">SSKS-13</strain>
    </source>
</reference>
<feature type="transmembrane region" description="Helical" evidence="1">
    <location>
        <begin position="16"/>
        <end position="37"/>
    </location>
</feature>
<evidence type="ECO:0000313" key="3">
    <source>
        <dbReference type="Proteomes" id="UP000309389"/>
    </source>
</evidence>
<dbReference type="InterPro" id="IPR005625">
    <property type="entry name" value="PepSY-ass_TM"/>
</dbReference>
<dbReference type="RefSeq" id="WP_136693434.1">
    <property type="nucleotide sequence ID" value="NZ_SSHH01000002.1"/>
</dbReference>
<evidence type="ECO:0000256" key="1">
    <source>
        <dbReference type="SAM" id="Phobius"/>
    </source>
</evidence>
<accession>A0A4T3F037</accession>
<evidence type="ECO:0000313" key="2">
    <source>
        <dbReference type="EMBL" id="TIX50411.1"/>
    </source>
</evidence>
<organism evidence="2 3">
    <name type="scientific">Alteraurantiacibacter aquimixticola</name>
    <dbReference type="NCBI Taxonomy" id="2489173"/>
    <lineage>
        <taxon>Bacteria</taxon>
        <taxon>Pseudomonadati</taxon>
        <taxon>Pseudomonadota</taxon>
        <taxon>Alphaproteobacteria</taxon>
        <taxon>Sphingomonadales</taxon>
        <taxon>Erythrobacteraceae</taxon>
        <taxon>Alteraurantiacibacter</taxon>
    </lineage>
</organism>
<dbReference type="PANTHER" id="PTHR34219">
    <property type="entry name" value="IRON-REGULATED INNER MEMBRANE PROTEIN-RELATED"/>
    <property type="match status" value="1"/>
</dbReference>
<keyword evidence="1" id="KW-1133">Transmembrane helix</keyword>
<dbReference type="AlphaFoldDB" id="A0A4T3F037"/>
<name>A0A4T3F037_9SPHN</name>
<protein>
    <recommendedName>
        <fullName evidence="4">PepSY domain-containing protein</fullName>
    </recommendedName>
</protein>
<proteinExistence type="predicted"/>
<feature type="transmembrane region" description="Helical" evidence="1">
    <location>
        <begin position="199"/>
        <end position="219"/>
    </location>
</feature>
<keyword evidence="1" id="KW-0472">Membrane</keyword>
<comment type="caution">
    <text evidence="2">The sequence shown here is derived from an EMBL/GenBank/DDBJ whole genome shotgun (WGS) entry which is preliminary data.</text>
</comment>
<keyword evidence="3" id="KW-1185">Reference proteome</keyword>
<dbReference type="Proteomes" id="UP000309389">
    <property type="component" value="Unassembled WGS sequence"/>
</dbReference>